<dbReference type="EMBL" id="FWXR01000011">
    <property type="protein sequence ID" value="SMC87994.1"/>
    <property type="molecule type" value="Genomic_DNA"/>
</dbReference>
<dbReference type="OrthoDB" id="9812459at2"/>
<dbReference type="STRING" id="937218.SAMN06297251_111101"/>
<gene>
    <name evidence="2" type="ORF">SAMN06297251_111101</name>
</gene>
<feature type="region of interest" description="Disordered" evidence="1">
    <location>
        <begin position="39"/>
        <end position="70"/>
    </location>
</feature>
<organism evidence="2 3">
    <name type="scientific">Fulvimarina manganoxydans</name>
    <dbReference type="NCBI Taxonomy" id="937218"/>
    <lineage>
        <taxon>Bacteria</taxon>
        <taxon>Pseudomonadati</taxon>
        <taxon>Pseudomonadota</taxon>
        <taxon>Alphaproteobacteria</taxon>
        <taxon>Hyphomicrobiales</taxon>
        <taxon>Aurantimonadaceae</taxon>
        <taxon>Fulvimarina</taxon>
    </lineage>
</organism>
<dbReference type="AlphaFoldDB" id="A0A1W2CSU6"/>
<protein>
    <submittedName>
        <fullName evidence="2">Protein required for attachment to host cells</fullName>
    </submittedName>
</protein>
<evidence type="ECO:0000313" key="2">
    <source>
        <dbReference type="EMBL" id="SMC87994.1"/>
    </source>
</evidence>
<dbReference type="InterPro" id="IPR041374">
    <property type="entry name" value="BaeRF_family12"/>
</dbReference>
<keyword evidence="3" id="KW-1185">Reference proteome</keyword>
<proteinExistence type="predicted"/>
<sequence length="148" mass="16921">MSDVKVDYETWMLIADGEKALFLKNLGDAELPNFEVQRVEEHDNPSDREQSANRPGRLSDGGVNHRSAVEDTDFHQLEKERFAAELSDILYKMAHKKRFERIVLVAPAKTLGELRDQLHKEVKDRVVGEISKDLTNHPIDQIEKAMVA</sequence>
<dbReference type="RefSeq" id="WP_084410525.1">
    <property type="nucleotide sequence ID" value="NZ_FWXR01000011.1"/>
</dbReference>
<evidence type="ECO:0000256" key="1">
    <source>
        <dbReference type="SAM" id="MobiDB-lite"/>
    </source>
</evidence>
<accession>A0A1W2CSU6</accession>
<dbReference type="Proteomes" id="UP000192656">
    <property type="component" value="Unassembled WGS sequence"/>
</dbReference>
<feature type="compositionally biased region" description="Basic and acidic residues" evidence="1">
    <location>
        <begin position="39"/>
        <end position="51"/>
    </location>
</feature>
<name>A0A1W2CSU6_9HYPH</name>
<evidence type="ECO:0000313" key="3">
    <source>
        <dbReference type="Proteomes" id="UP000192656"/>
    </source>
</evidence>
<dbReference type="Pfam" id="PF18856">
    <property type="entry name" value="baeRF_family12"/>
    <property type="match status" value="1"/>
</dbReference>
<reference evidence="2 3" key="1">
    <citation type="submission" date="2017-04" db="EMBL/GenBank/DDBJ databases">
        <authorList>
            <person name="Afonso C.L."/>
            <person name="Miller P.J."/>
            <person name="Scott M.A."/>
            <person name="Spackman E."/>
            <person name="Goraichik I."/>
            <person name="Dimitrov K.M."/>
            <person name="Suarez D.L."/>
            <person name="Swayne D.E."/>
        </authorList>
    </citation>
    <scope>NUCLEOTIDE SEQUENCE [LARGE SCALE GENOMIC DNA]</scope>
    <source>
        <strain evidence="2 3">CGMCC 1.10972</strain>
    </source>
</reference>